<keyword evidence="2" id="KW-0812">Transmembrane</keyword>
<dbReference type="Proteomes" id="UP000182652">
    <property type="component" value="Unassembled WGS sequence"/>
</dbReference>
<dbReference type="EMBL" id="FNSN01000003">
    <property type="protein sequence ID" value="SEB46961.1"/>
    <property type="molecule type" value="Genomic_DNA"/>
</dbReference>
<keyword evidence="2" id="KW-1133">Transmembrane helix</keyword>
<organism evidence="5 6">
    <name type="scientific">Arthrobacter woluwensis</name>
    <dbReference type="NCBI Taxonomy" id="156980"/>
    <lineage>
        <taxon>Bacteria</taxon>
        <taxon>Bacillati</taxon>
        <taxon>Actinomycetota</taxon>
        <taxon>Actinomycetes</taxon>
        <taxon>Micrococcales</taxon>
        <taxon>Micrococcaceae</taxon>
        <taxon>Arthrobacter</taxon>
    </lineage>
</organism>
<feature type="region of interest" description="Disordered" evidence="1">
    <location>
        <begin position="338"/>
        <end position="357"/>
    </location>
</feature>
<evidence type="ECO:0000256" key="2">
    <source>
        <dbReference type="SAM" id="Phobius"/>
    </source>
</evidence>
<sequence length="357" mass="38974">MKSLSQRLPVPDVLRGVAIIAMLIAHAARFHPNAPRAVEFAVGNINDLASPLFALVMGMSAQLTWNASSRAGRTYLQQVLRGVILIVLGLWMATWGTWVMVVLAYLGLLLIIGVPVLHLRTAWVAVVALVVVLASDPLNAFARTQTWIYTADPVTRFFADMVALGGSYRLTNLLPFFLLGGLLIRHGLRRGPLLWAMAAAAPLAYVARPLAEKLTGREFRLSGNYVDTLHDAGLVLAVTVAVVLLATSSGALRTVSDRVFAPLKVWGRHALSLYLLHVGLIAWWVATHERVLPSHFDPLGWAMVVILPLVLSWCWDRWVGTGPVEWLMGRVTLRPKPLRPTASRTGAPGNAPAEPVR</sequence>
<gene>
    <name evidence="5" type="ORF">SAMN04489745_0249</name>
</gene>
<accession>A0A1H4JKT9</accession>
<dbReference type="InterPro" id="IPR007349">
    <property type="entry name" value="DUF418"/>
</dbReference>
<feature type="transmembrane region" description="Helical" evidence="2">
    <location>
        <begin position="298"/>
        <end position="315"/>
    </location>
</feature>
<feature type="transmembrane region" description="Helical" evidence="2">
    <location>
        <begin position="12"/>
        <end position="28"/>
    </location>
</feature>
<feature type="transmembrane region" description="Helical" evidence="2">
    <location>
        <begin position="265"/>
        <end position="286"/>
    </location>
</feature>
<dbReference type="AlphaFoldDB" id="A0A1H4JKT9"/>
<evidence type="ECO:0000256" key="1">
    <source>
        <dbReference type="SAM" id="MobiDB-lite"/>
    </source>
</evidence>
<name>A0A1H4JKT9_9MICC</name>
<feature type="transmembrane region" description="Helical" evidence="2">
    <location>
        <begin position="122"/>
        <end position="142"/>
    </location>
</feature>
<protein>
    <submittedName>
        <fullName evidence="5">Uncharacterized membrane protein YeiB</fullName>
    </submittedName>
</protein>
<keyword evidence="6" id="KW-1185">Reference proteome</keyword>
<feature type="transmembrane region" description="Helical" evidence="2">
    <location>
        <begin position="48"/>
        <end position="67"/>
    </location>
</feature>
<dbReference type="RefSeq" id="WP_074783922.1">
    <property type="nucleotide sequence ID" value="NZ_FNSN01000003.1"/>
</dbReference>
<dbReference type="Pfam" id="PF07786">
    <property type="entry name" value="HGSNAT_cat"/>
    <property type="match status" value="1"/>
</dbReference>
<evidence type="ECO:0000259" key="4">
    <source>
        <dbReference type="Pfam" id="PF07786"/>
    </source>
</evidence>
<feature type="transmembrane region" description="Helical" evidence="2">
    <location>
        <begin position="231"/>
        <end position="253"/>
    </location>
</feature>
<dbReference type="STRING" id="156980.SAMN04489745_0249"/>
<evidence type="ECO:0000313" key="5">
    <source>
        <dbReference type="EMBL" id="SEB46961.1"/>
    </source>
</evidence>
<keyword evidence="2" id="KW-0472">Membrane</keyword>
<evidence type="ECO:0000313" key="6">
    <source>
        <dbReference type="Proteomes" id="UP000182652"/>
    </source>
</evidence>
<dbReference type="InterPro" id="IPR012429">
    <property type="entry name" value="HGSNAT_cat"/>
</dbReference>
<reference evidence="5 6" key="1">
    <citation type="submission" date="2016-10" db="EMBL/GenBank/DDBJ databases">
        <authorList>
            <person name="de Groot N.N."/>
        </authorList>
    </citation>
    <scope>NUCLEOTIDE SEQUENCE [LARGE SCALE GENOMIC DNA]</scope>
    <source>
        <strain evidence="5 6">DSM 10495</strain>
    </source>
</reference>
<evidence type="ECO:0000259" key="3">
    <source>
        <dbReference type="Pfam" id="PF04235"/>
    </source>
</evidence>
<proteinExistence type="predicted"/>
<feature type="transmembrane region" description="Helical" evidence="2">
    <location>
        <begin position="162"/>
        <end position="184"/>
    </location>
</feature>
<feature type="domain" description="DUF418" evidence="3">
    <location>
        <begin position="195"/>
        <end position="333"/>
    </location>
</feature>
<dbReference type="Pfam" id="PF04235">
    <property type="entry name" value="DUF418"/>
    <property type="match status" value="1"/>
</dbReference>
<feature type="domain" description="Heparan-alpha-glucosaminide N-acetyltransferase catalytic" evidence="4">
    <location>
        <begin position="7"/>
        <end position="149"/>
    </location>
</feature>